<evidence type="ECO:0000313" key="4">
    <source>
        <dbReference type="Proteomes" id="UP000622547"/>
    </source>
</evidence>
<keyword evidence="2" id="KW-1133">Transmembrane helix</keyword>
<evidence type="ECO:0000256" key="2">
    <source>
        <dbReference type="SAM" id="Phobius"/>
    </source>
</evidence>
<reference evidence="3 4" key="1">
    <citation type="submission" date="2021-01" db="EMBL/GenBank/DDBJ databases">
        <title>Whole genome shotgun sequence of Planotetraspora phitsanulokensis NBRC 104273.</title>
        <authorList>
            <person name="Komaki H."/>
            <person name="Tamura T."/>
        </authorList>
    </citation>
    <scope>NUCLEOTIDE SEQUENCE [LARGE SCALE GENOMIC DNA]</scope>
    <source>
        <strain evidence="3 4">NBRC 104273</strain>
    </source>
</reference>
<feature type="transmembrane region" description="Helical" evidence="2">
    <location>
        <begin position="38"/>
        <end position="63"/>
    </location>
</feature>
<evidence type="ECO:0000313" key="3">
    <source>
        <dbReference type="EMBL" id="GII39033.1"/>
    </source>
</evidence>
<name>A0A8J3XJZ8_9ACTN</name>
<dbReference type="EMBL" id="BOOP01000019">
    <property type="protein sequence ID" value="GII39033.1"/>
    <property type="molecule type" value="Genomic_DNA"/>
</dbReference>
<feature type="transmembrane region" description="Helical" evidence="2">
    <location>
        <begin position="83"/>
        <end position="103"/>
    </location>
</feature>
<proteinExistence type="predicted"/>
<gene>
    <name evidence="3" type="ORF">Pph01_40360</name>
</gene>
<keyword evidence="2" id="KW-0472">Membrane</keyword>
<accession>A0A8J3XJZ8</accession>
<feature type="transmembrane region" description="Helical" evidence="2">
    <location>
        <begin position="110"/>
        <end position="139"/>
    </location>
</feature>
<comment type="caution">
    <text evidence="3">The sequence shown here is derived from an EMBL/GenBank/DDBJ whole genome shotgun (WGS) entry which is preliminary data.</text>
</comment>
<dbReference type="Proteomes" id="UP000622547">
    <property type="component" value="Unassembled WGS sequence"/>
</dbReference>
<dbReference type="AlphaFoldDB" id="A0A8J3XJZ8"/>
<organism evidence="3 4">
    <name type="scientific">Planotetraspora phitsanulokensis</name>
    <dbReference type="NCBI Taxonomy" id="575192"/>
    <lineage>
        <taxon>Bacteria</taxon>
        <taxon>Bacillati</taxon>
        <taxon>Actinomycetota</taxon>
        <taxon>Actinomycetes</taxon>
        <taxon>Streptosporangiales</taxon>
        <taxon>Streptosporangiaceae</taxon>
        <taxon>Planotetraspora</taxon>
    </lineage>
</organism>
<sequence>MNSTADPRFSERAGGGPASRREPRGRPRMRLAPPWRKALRIVHVVASLGLLGADAAVLALAVAGWQGSNPLTVYPAGYMLGDFLVLPLALLALSTGIALGLLTPWGLLRYWWVLISLVFTAGGTLLAVFVLVPTLSAAAGVALAGGVPADTYGLVKDSGGASGVLLVTILLSYYKPFGRTIPSSRRRGGPER</sequence>
<keyword evidence="2" id="KW-0812">Transmembrane</keyword>
<evidence type="ECO:0000256" key="1">
    <source>
        <dbReference type="SAM" id="MobiDB-lite"/>
    </source>
</evidence>
<feature type="transmembrane region" description="Helical" evidence="2">
    <location>
        <begin position="159"/>
        <end position="177"/>
    </location>
</feature>
<protein>
    <submittedName>
        <fullName evidence="3">Membrane protein</fullName>
    </submittedName>
</protein>
<keyword evidence="4" id="KW-1185">Reference proteome</keyword>
<feature type="region of interest" description="Disordered" evidence="1">
    <location>
        <begin position="1"/>
        <end position="29"/>
    </location>
</feature>